<dbReference type="Proteomes" id="UP000468766">
    <property type="component" value="Unassembled WGS sequence"/>
</dbReference>
<protein>
    <submittedName>
        <fullName evidence="6">DUF4870 domain-containing protein</fullName>
    </submittedName>
</protein>
<evidence type="ECO:0000256" key="5">
    <source>
        <dbReference type="SAM" id="Phobius"/>
    </source>
</evidence>
<dbReference type="EMBL" id="WBXO01000006">
    <property type="protein sequence ID" value="KAB2952314.1"/>
    <property type="molecule type" value="Genomic_DNA"/>
</dbReference>
<keyword evidence="2 5" id="KW-0812">Transmembrane</keyword>
<dbReference type="InterPro" id="IPR019109">
    <property type="entry name" value="MamF_MmsF"/>
</dbReference>
<organism evidence="6 7">
    <name type="scientific">Heliorestis acidaminivorans</name>
    <dbReference type="NCBI Taxonomy" id="553427"/>
    <lineage>
        <taxon>Bacteria</taxon>
        <taxon>Bacillati</taxon>
        <taxon>Bacillota</taxon>
        <taxon>Clostridia</taxon>
        <taxon>Eubacteriales</taxon>
        <taxon>Heliobacteriaceae</taxon>
        <taxon>Heliorestis</taxon>
    </lineage>
</organism>
<evidence type="ECO:0000256" key="4">
    <source>
        <dbReference type="ARBA" id="ARBA00023136"/>
    </source>
</evidence>
<sequence>MEVYNVDNYSSPSKDERMWAMLCHVSTFLGYLLPLIGQVIPPLLIWLIKRDSMPFVDDQGKEALNFQISLLLYTMIAGLLVIVAIGFVFLLIIPIAHFILTIIAAIRSNEGVYYRYPLTIRLIR</sequence>
<evidence type="ECO:0000256" key="2">
    <source>
        <dbReference type="ARBA" id="ARBA00022692"/>
    </source>
</evidence>
<evidence type="ECO:0000256" key="1">
    <source>
        <dbReference type="ARBA" id="ARBA00004141"/>
    </source>
</evidence>
<dbReference type="Pfam" id="PF09685">
    <property type="entry name" value="MamF_MmsF"/>
    <property type="match status" value="1"/>
</dbReference>
<keyword evidence="3 5" id="KW-1133">Transmembrane helix</keyword>
<dbReference type="RefSeq" id="WP_151620141.1">
    <property type="nucleotide sequence ID" value="NZ_WBXO01000006.1"/>
</dbReference>
<comment type="caution">
    <text evidence="6">The sequence shown here is derived from an EMBL/GenBank/DDBJ whole genome shotgun (WGS) entry which is preliminary data.</text>
</comment>
<keyword evidence="7" id="KW-1185">Reference proteome</keyword>
<accession>A0A6I0EQC2</accession>
<dbReference type="AlphaFoldDB" id="A0A6I0EQC2"/>
<feature type="transmembrane region" description="Helical" evidence="5">
    <location>
        <begin position="21"/>
        <end position="48"/>
    </location>
</feature>
<evidence type="ECO:0000313" key="7">
    <source>
        <dbReference type="Proteomes" id="UP000468766"/>
    </source>
</evidence>
<comment type="subcellular location">
    <subcellularLocation>
        <location evidence="1">Membrane</location>
        <topology evidence="1">Multi-pass membrane protein</topology>
    </subcellularLocation>
</comment>
<name>A0A6I0EQC2_9FIRM</name>
<evidence type="ECO:0000256" key="3">
    <source>
        <dbReference type="ARBA" id="ARBA00022989"/>
    </source>
</evidence>
<proteinExistence type="predicted"/>
<dbReference type="OrthoDB" id="9808930at2"/>
<gene>
    <name evidence="6" type="ORF">F9B85_09115</name>
</gene>
<keyword evidence="4 5" id="KW-0472">Membrane</keyword>
<evidence type="ECO:0000313" key="6">
    <source>
        <dbReference type="EMBL" id="KAB2952314.1"/>
    </source>
</evidence>
<feature type="transmembrane region" description="Helical" evidence="5">
    <location>
        <begin position="68"/>
        <end position="100"/>
    </location>
</feature>
<reference evidence="6 7" key="1">
    <citation type="submission" date="2019-10" db="EMBL/GenBank/DDBJ databases">
        <title>Whole-genome sequence of the extremophile Heliorestis acidaminivorans DSM 24790.</title>
        <authorList>
            <person name="Kyndt J.A."/>
            <person name="Meyer T.E."/>
        </authorList>
    </citation>
    <scope>NUCLEOTIDE SEQUENCE [LARGE SCALE GENOMIC DNA]</scope>
    <source>
        <strain evidence="6 7">DSM 24790</strain>
    </source>
</reference>